<feature type="domain" description="C2" evidence="10">
    <location>
        <begin position="885"/>
        <end position="1017"/>
    </location>
</feature>
<comment type="similarity">
    <text evidence="3">Belongs to the ferlin family.</text>
</comment>
<keyword evidence="4" id="KW-1003">Cell membrane</keyword>
<dbReference type="PANTHER" id="PTHR12546:SF33">
    <property type="entry name" value="SPERM VESICLE FUSION PROTEIN FER-1"/>
    <property type="match status" value="1"/>
</dbReference>
<dbReference type="Proteomes" id="UP000225706">
    <property type="component" value="Unassembled WGS sequence"/>
</dbReference>
<keyword evidence="8" id="KW-0472">Membrane</keyword>
<proteinExistence type="inferred from homology"/>
<dbReference type="InterPro" id="IPR037720">
    <property type="entry name" value="C2B_Ferlin"/>
</dbReference>
<dbReference type="PANTHER" id="PTHR12546">
    <property type="entry name" value="FER-1-LIKE"/>
    <property type="match status" value="1"/>
</dbReference>
<feature type="domain" description="C2" evidence="10">
    <location>
        <begin position="80"/>
        <end position="203"/>
    </location>
</feature>
<dbReference type="SMART" id="SM00694">
    <property type="entry name" value="DysFC"/>
    <property type="match status" value="2"/>
</dbReference>
<evidence type="ECO:0000313" key="11">
    <source>
        <dbReference type="EMBL" id="PFX24186.1"/>
    </source>
</evidence>
<dbReference type="GO" id="GO:0061025">
    <property type="term" value="P:membrane fusion"/>
    <property type="evidence" value="ECO:0007669"/>
    <property type="project" value="TreeGrafter"/>
</dbReference>
<dbReference type="Pfam" id="PF00168">
    <property type="entry name" value="C2"/>
    <property type="match status" value="4"/>
</dbReference>
<evidence type="ECO:0000256" key="6">
    <source>
        <dbReference type="ARBA" id="ARBA00022737"/>
    </source>
</evidence>
<dbReference type="InterPro" id="IPR037724">
    <property type="entry name" value="C2E_Ferlin"/>
</dbReference>
<dbReference type="InterPro" id="IPR012968">
    <property type="entry name" value="FerIin_dom"/>
</dbReference>
<dbReference type="CDD" id="cd04037">
    <property type="entry name" value="C2E_Ferlin"/>
    <property type="match status" value="1"/>
</dbReference>
<feature type="compositionally biased region" description="Polar residues" evidence="9">
    <location>
        <begin position="44"/>
        <end position="53"/>
    </location>
</feature>
<dbReference type="InterPro" id="IPR035892">
    <property type="entry name" value="C2_domain_sf"/>
</dbReference>
<dbReference type="PROSITE" id="PS50004">
    <property type="entry name" value="C2"/>
    <property type="match status" value="4"/>
</dbReference>
<evidence type="ECO:0000256" key="1">
    <source>
        <dbReference type="ARBA" id="ARBA00004167"/>
    </source>
</evidence>
<dbReference type="InterPro" id="IPR000008">
    <property type="entry name" value="C2_dom"/>
</dbReference>
<evidence type="ECO:0000256" key="3">
    <source>
        <dbReference type="ARBA" id="ARBA00007561"/>
    </source>
</evidence>
<dbReference type="EMBL" id="LSMT01000183">
    <property type="protein sequence ID" value="PFX24186.1"/>
    <property type="molecule type" value="Genomic_DNA"/>
</dbReference>
<dbReference type="CDD" id="cd04017">
    <property type="entry name" value="C2D_Ferlin"/>
    <property type="match status" value="1"/>
</dbReference>
<dbReference type="SMART" id="SM01201">
    <property type="entry name" value="FerB"/>
    <property type="match status" value="1"/>
</dbReference>
<evidence type="ECO:0000256" key="5">
    <source>
        <dbReference type="ARBA" id="ARBA00022692"/>
    </source>
</evidence>
<dbReference type="SMART" id="SM00239">
    <property type="entry name" value="C2"/>
    <property type="match status" value="5"/>
</dbReference>
<dbReference type="CDD" id="cd04011">
    <property type="entry name" value="C2B_Ferlin"/>
    <property type="match status" value="1"/>
</dbReference>
<dbReference type="GO" id="GO:0005886">
    <property type="term" value="C:plasma membrane"/>
    <property type="evidence" value="ECO:0007669"/>
    <property type="project" value="UniProtKB-SubCell"/>
</dbReference>
<evidence type="ECO:0000256" key="7">
    <source>
        <dbReference type="ARBA" id="ARBA00022989"/>
    </source>
</evidence>
<accession>A0A2B4S453</accession>
<keyword evidence="5" id="KW-0812">Transmembrane</keyword>
<dbReference type="GO" id="GO:0007009">
    <property type="term" value="P:plasma membrane organization"/>
    <property type="evidence" value="ECO:0007669"/>
    <property type="project" value="TreeGrafter"/>
</dbReference>
<evidence type="ECO:0000256" key="2">
    <source>
        <dbReference type="ARBA" id="ARBA00004236"/>
    </source>
</evidence>
<dbReference type="SMART" id="SM01200">
    <property type="entry name" value="FerA"/>
    <property type="match status" value="1"/>
</dbReference>
<dbReference type="Gene3D" id="2.60.40.150">
    <property type="entry name" value="C2 domain"/>
    <property type="match status" value="4"/>
</dbReference>
<keyword evidence="7" id="KW-1133">Transmembrane helix</keyword>
<dbReference type="InterPro" id="IPR012560">
    <property type="entry name" value="Ferlin_A-domain"/>
</dbReference>
<keyword evidence="12" id="KW-1185">Reference proteome</keyword>
<evidence type="ECO:0000256" key="4">
    <source>
        <dbReference type="ARBA" id="ARBA00022475"/>
    </source>
</evidence>
<feature type="region of interest" description="Disordered" evidence="9">
    <location>
        <begin position="1"/>
        <end position="83"/>
    </location>
</feature>
<evidence type="ECO:0000256" key="8">
    <source>
        <dbReference type="ARBA" id="ARBA00023136"/>
    </source>
</evidence>
<dbReference type="Pfam" id="PF08151">
    <property type="entry name" value="FerI"/>
    <property type="match status" value="1"/>
</dbReference>
<evidence type="ECO:0000256" key="9">
    <source>
        <dbReference type="SAM" id="MobiDB-lite"/>
    </source>
</evidence>
<feature type="domain" description="C2" evidence="10">
    <location>
        <begin position="1256"/>
        <end position="1375"/>
    </location>
</feature>
<comment type="subcellular location">
    <subcellularLocation>
        <location evidence="2">Cell membrane</location>
    </subcellularLocation>
    <subcellularLocation>
        <location evidence="1">Membrane</location>
        <topology evidence="1">Single-pass membrane protein</topology>
    </subcellularLocation>
</comment>
<evidence type="ECO:0000313" key="12">
    <source>
        <dbReference type="Proteomes" id="UP000225706"/>
    </source>
</evidence>
<dbReference type="SMART" id="SM00693">
    <property type="entry name" value="DysFN"/>
    <property type="match status" value="1"/>
</dbReference>
<dbReference type="InterPro" id="IPR006614">
    <property type="entry name" value="Peroxin/Ferlin"/>
</dbReference>
<feature type="compositionally biased region" description="Pro residues" evidence="9">
    <location>
        <begin position="10"/>
        <end position="26"/>
    </location>
</feature>
<name>A0A2B4S453_STYPI</name>
<feature type="compositionally biased region" description="Basic and acidic residues" evidence="9">
    <location>
        <begin position="73"/>
        <end position="83"/>
    </location>
</feature>
<comment type="caution">
    <text evidence="11">The sequence shown here is derived from an EMBL/GenBank/DDBJ whole genome shotgun (WGS) entry which is preliminary data.</text>
</comment>
<dbReference type="SUPFAM" id="SSF49562">
    <property type="entry name" value="C2 domain (Calcium/lipid-binding domain, CaLB)"/>
    <property type="match status" value="4"/>
</dbReference>
<dbReference type="InterPro" id="IPR037721">
    <property type="entry name" value="Ferlin"/>
</dbReference>
<organism evidence="11 12">
    <name type="scientific">Stylophora pistillata</name>
    <name type="common">Smooth cauliflower coral</name>
    <dbReference type="NCBI Taxonomy" id="50429"/>
    <lineage>
        <taxon>Eukaryota</taxon>
        <taxon>Metazoa</taxon>
        <taxon>Cnidaria</taxon>
        <taxon>Anthozoa</taxon>
        <taxon>Hexacorallia</taxon>
        <taxon>Scleractinia</taxon>
        <taxon>Astrocoeniina</taxon>
        <taxon>Pocilloporidae</taxon>
        <taxon>Stylophora</taxon>
    </lineage>
</organism>
<evidence type="ECO:0000259" key="10">
    <source>
        <dbReference type="PROSITE" id="PS50004"/>
    </source>
</evidence>
<dbReference type="OrthoDB" id="10059618at2759"/>
<keyword evidence="6" id="KW-0677">Repeat</keyword>
<dbReference type="InterPro" id="IPR037723">
    <property type="entry name" value="C2D_Ferlin"/>
</dbReference>
<feature type="domain" description="C2" evidence="10">
    <location>
        <begin position="1054"/>
        <end position="1181"/>
    </location>
</feature>
<sequence>MDGAGDAASTPPPPDPAPNPPPPAETPQPVERAVTPEPPRETEQAQSKVQQPSKLKDEKPEDSKAPLGGGQERVSEKPSGTEDLLAKSEARKKLPDKNLDFQVRVRIIEGRQLAGANISPVVRVTMDNQSRQTKVIKSTNKPFYDEVFFFNFNVTPHKLFDAQALFEVFNSKKLRANAMVGSFQCDVGFFYDEPSHSVLRKWILLSDPEDKMAGAKGYLKVTVMVLGPGDEAPVVTITEDQDDLDDIEDNLIQPPGMMLRPAVFSLRVFRAEDIPQMDSAVSETIKKTLVGGEMKELVDPYLIFSFAGKEPEAALCELQEQMYTKTVITLNSNKGYMFHFRDKLSGDDCIGTYYLPMSEISGQGEEGYLPRFGPCFINFYGSTREYSDLPDEFEDLNLGIGEGVAYRGRVLVELETKLDTQPTKLVEEVLSDDIVRVQTYLRRRKYKLFACFLEATMVACTDGPVTFEISIGNYGNQLDLSVPPSSSSTSPTNAIFDGSYYYFLPWNDIKPCCNVDSHWEDIAFRLEPRNILTRICEQLELDLEKVQLAITEKAALTTVAVLTIKMLDTLIESCREPLPPLAAKTPGINDLDLKLRETRESELPQNSMPDVVIWMMSGEKRIAYHRIPAYDLLYSTHAEARGKHCGKTLDLFMQYPGKKQFNLEDYPEVPAQVRVMLWLGLEKDQEAWSNRQETEGDFCVFAETVKLVREPNECASLAYEKDTGCKSFMEDVFENEERFPGGHWSPASVNWTDIHENAATDKDSIVAPEGWEWTSEWSVDTNRAVDEDGWEYTVDISVGSYVAVEKTYHMSRRRRWVRSRSLVKSTDKEEKGQEKVDTEGWEYAAVFSSKFHSKCRTRDLVRRRRWHRKMVQTDPTAPAVFQISDEGRKGIMMVPRMFITFEKPHKYQLRVYLFQGRDLLPADPDGLSDPYVRVSFGTQSQVSEIIHRTLCPTWDQTLIFENVYIYGSPEITEASPPHVVLELFDQDPVGRDEFMGRSVESPVVKLNGQGPPAPRLLWESVEKGTEDGGEILVAFELFLDEGTDLPYFPPTKEHKSSLFIVPSGIRPAVQRTAIEVLCWGVRNMKKFQLANVSSPSIEFECGGQVIQSSTIKNTQKNPNFDEPLFFFDTYLPKEELYTPPMNIKVRDNRSFGRRPVVGVHCIKSLQPFRCLPLDDNDVGEDEADAAKDEDSGSFLLDIADERDKTELVEEDIDWWSKYYASLGDYDKCGDYIARGYDKIIVYEKELEKVDVYEKFQDMVKTFEFHRGKAKPGEDATVVGEFKAIDLQPMDPNGLADPYLIVSLGKTKIKDQDKYIPNTLNPVFGKMFELTAHIPISKDLCVTVMDYDLIGKDDKIGETVVDLENRFLSKFGAICGLPQTYCT</sequence>
<reference evidence="12" key="1">
    <citation type="journal article" date="2017" name="bioRxiv">
        <title>Comparative analysis of the genomes of Stylophora pistillata and Acropora digitifera provides evidence for extensive differences between species of corals.</title>
        <authorList>
            <person name="Voolstra C.R."/>
            <person name="Li Y."/>
            <person name="Liew Y.J."/>
            <person name="Baumgarten S."/>
            <person name="Zoccola D."/>
            <person name="Flot J.-F."/>
            <person name="Tambutte S."/>
            <person name="Allemand D."/>
            <person name="Aranda M."/>
        </authorList>
    </citation>
    <scope>NUCLEOTIDE SEQUENCE [LARGE SCALE GENOMIC DNA]</scope>
</reference>
<dbReference type="InterPro" id="IPR012561">
    <property type="entry name" value="Ferlin_B-domain"/>
</dbReference>
<dbReference type="SMART" id="SM01202">
    <property type="entry name" value="FerI"/>
    <property type="match status" value="1"/>
</dbReference>
<feature type="compositionally biased region" description="Basic and acidic residues" evidence="9">
    <location>
        <begin position="54"/>
        <end position="64"/>
    </location>
</feature>
<dbReference type="Pfam" id="PF08150">
    <property type="entry name" value="FerB"/>
    <property type="match status" value="1"/>
</dbReference>
<protein>
    <submittedName>
        <fullName evidence="11">Myoferlin</fullName>
    </submittedName>
</protein>
<gene>
    <name evidence="11" type="primary">MYOF</name>
    <name evidence="11" type="ORF">AWC38_SpisGene11209</name>
</gene>